<dbReference type="GO" id="GO:0070069">
    <property type="term" value="C:cytochrome complex"/>
    <property type="evidence" value="ECO:0007669"/>
    <property type="project" value="TreeGrafter"/>
</dbReference>
<name>A0A5C4JSE3_9HYPH</name>
<organism evidence="8 9">
    <name type="scientific">Martelella lutilitoris</name>
    <dbReference type="NCBI Taxonomy" id="2583532"/>
    <lineage>
        <taxon>Bacteria</taxon>
        <taxon>Pseudomonadati</taxon>
        <taxon>Pseudomonadota</taxon>
        <taxon>Alphaproteobacteria</taxon>
        <taxon>Hyphomicrobiales</taxon>
        <taxon>Aurantimonadaceae</taxon>
        <taxon>Martelella</taxon>
    </lineage>
</organism>
<evidence type="ECO:0000256" key="5">
    <source>
        <dbReference type="ARBA" id="ARBA00022989"/>
    </source>
</evidence>
<feature type="transmembrane region" description="Helical" evidence="7">
    <location>
        <begin position="272"/>
        <end position="291"/>
    </location>
</feature>
<reference evidence="8 9" key="2">
    <citation type="submission" date="2019-06" db="EMBL/GenBank/DDBJ databases">
        <title>Martelella lutilitoris sp. nov., isolated from a tidal mudflat.</title>
        <authorList>
            <person name="Kim Y.-J."/>
        </authorList>
    </citation>
    <scope>NUCLEOTIDE SEQUENCE [LARGE SCALE GENOMIC DNA]</scope>
    <source>
        <strain evidence="8 9">GH2-6</strain>
    </source>
</reference>
<sequence length="348" mass="38899">METLTATQEILIVAWWLALGMSVLLYVILDGADLGAGIFSLFVRDHHERGAIMTAMAGTWDANETWLIVAGGILFGTFPFVYGSAFHYLLVPLALVLWGIMSRAVALEFRHLASPGWQRFTDYVFGFSSLAVTFFGGMAVGAALQGFKLTHVDGRVPSYTGGAFEFFSLFSVWTGLCSVIAVTLAGTLFIRARFEKTEAIRQDAARWTGLIFWAAIIAVAITVLWSIAIFPWARDKWFGAYFWVWGLFFLASLFAIFQTLRSTRADRDLRAILWFIGAVAILGVGMLITMFPYLVPGTWTIWDGASPQVSITTFTLTMGGFLPVMIMYNWYQIWVFRARISKLVAYHT</sequence>
<keyword evidence="6 7" id="KW-0472">Membrane</keyword>
<feature type="transmembrane region" description="Helical" evidence="7">
    <location>
        <begin position="12"/>
        <end position="43"/>
    </location>
</feature>
<feature type="transmembrane region" description="Helical" evidence="7">
    <location>
        <begin position="88"/>
        <end position="106"/>
    </location>
</feature>
<dbReference type="PANTHER" id="PTHR43141:SF4">
    <property type="entry name" value="CYTOCHROME BD2 SUBUNIT II"/>
    <property type="match status" value="1"/>
</dbReference>
<evidence type="ECO:0000256" key="6">
    <source>
        <dbReference type="ARBA" id="ARBA00023136"/>
    </source>
</evidence>
<keyword evidence="5 7" id="KW-1133">Transmembrane helix</keyword>
<evidence type="ECO:0000313" key="8">
    <source>
        <dbReference type="EMBL" id="TNB48094.1"/>
    </source>
</evidence>
<evidence type="ECO:0000256" key="3">
    <source>
        <dbReference type="ARBA" id="ARBA00022475"/>
    </source>
</evidence>
<keyword evidence="4 7" id="KW-0812">Transmembrane</keyword>
<comment type="caution">
    <text evidence="8">The sequence shown here is derived from an EMBL/GenBank/DDBJ whole genome shotgun (WGS) entry which is preliminary data.</text>
</comment>
<keyword evidence="3" id="KW-1003">Cell membrane</keyword>
<dbReference type="GO" id="GO:0009055">
    <property type="term" value="F:electron transfer activity"/>
    <property type="evidence" value="ECO:0007669"/>
    <property type="project" value="TreeGrafter"/>
</dbReference>
<dbReference type="EMBL" id="VCLB01000005">
    <property type="protein sequence ID" value="TNB48094.1"/>
    <property type="molecule type" value="Genomic_DNA"/>
</dbReference>
<dbReference type="Proteomes" id="UP000307874">
    <property type="component" value="Unassembled WGS sequence"/>
</dbReference>
<feature type="transmembrane region" description="Helical" evidence="7">
    <location>
        <begin position="127"/>
        <end position="147"/>
    </location>
</feature>
<dbReference type="Pfam" id="PF02322">
    <property type="entry name" value="Cyt_bd_oxida_II"/>
    <property type="match status" value="1"/>
</dbReference>
<evidence type="ECO:0000256" key="7">
    <source>
        <dbReference type="SAM" id="Phobius"/>
    </source>
</evidence>
<gene>
    <name evidence="8" type="ORF">FF124_10985</name>
</gene>
<dbReference type="RefSeq" id="WP_138748520.1">
    <property type="nucleotide sequence ID" value="NZ_VCLB01000005.1"/>
</dbReference>
<dbReference type="GO" id="GO:0019646">
    <property type="term" value="P:aerobic electron transport chain"/>
    <property type="evidence" value="ECO:0007669"/>
    <property type="project" value="TreeGrafter"/>
</dbReference>
<accession>A0A5C4JSE3</accession>
<protein>
    <submittedName>
        <fullName evidence="8">Cytochrome d ubiquinol oxidase subunit II</fullName>
    </submittedName>
</protein>
<feature type="transmembrane region" description="Helical" evidence="7">
    <location>
        <begin position="167"/>
        <end position="190"/>
    </location>
</feature>
<dbReference type="PANTHER" id="PTHR43141">
    <property type="entry name" value="CYTOCHROME BD2 SUBUNIT II"/>
    <property type="match status" value="1"/>
</dbReference>
<feature type="transmembrane region" description="Helical" evidence="7">
    <location>
        <begin position="210"/>
        <end position="232"/>
    </location>
</feature>
<dbReference type="OrthoDB" id="9776710at2"/>
<feature type="transmembrane region" description="Helical" evidence="7">
    <location>
        <begin position="311"/>
        <end position="331"/>
    </location>
</feature>
<dbReference type="GO" id="GO:0016682">
    <property type="term" value="F:oxidoreductase activity, acting on diphenols and related substances as donors, oxygen as acceptor"/>
    <property type="evidence" value="ECO:0007669"/>
    <property type="project" value="TreeGrafter"/>
</dbReference>
<feature type="transmembrane region" description="Helical" evidence="7">
    <location>
        <begin position="238"/>
        <end position="260"/>
    </location>
</feature>
<evidence type="ECO:0000256" key="1">
    <source>
        <dbReference type="ARBA" id="ARBA00004651"/>
    </source>
</evidence>
<proteinExistence type="inferred from homology"/>
<keyword evidence="9" id="KW-1185">Reference proteome</keyword>
<evidence type="ECO:0000256" key="2">
    <source>
        <dbReference type="ARBA" id="ARBA00007543"/>
    </source>
</evidence>
<comment type="subcellular location">
    <subcellularLocation>
        <location evidence="1">Cell membrane</location>
        <topology evidence="1">Multi-pass membrane protein</topology>
    </subcellularLocation>
</comment>
<evidence type="ECO:0000313" key="9">
    <source>
        <dbReference type="Proteomes" id="UP000307874"/>
    </source>
</evidence>
<dbReference type="GO" id="GO:0005886">
    <property type="term" value="C:plasma membrane"/>
    <property type="evidence" value="ECO:0007669"/>
    <property type="project" value="UniProtKB-SubCell"/>
</dbReference>
<dbReference type="InterPro" id="IPR003317">
    <property type="entry name" value="Cyt-d_oxidase_su2"/>
</dbReference>
<reference evidence="8 9" key="1">
    <citation type="submission" date="2019-05" db="EMBL/GenBank/DDBJ databases">
        <authorList>
            <person name="Lee S.D."/>
        </authorList>
    </citation>
    <scope>NUCLEOTIDE SEQUENCE [LARGE SCALE GENOMIC DNA]</scope>
    <source>
        <strain evidence="8 9">GH2-6</strain>
    </source>
</reference>
<dbReference type="AlphaFoldDB" id="A0A5C4JSE3"/>
<comment type="similarity">
    <text evidence="2">Belongs to the cytochrome ubiquinol oxidase subunit 2 family.</text>
</comment>
<evidence type="ECO:0000256" key="4">
    <source>
        <dbReference type="ARBA" id="ARBA00022692"/>
    </source>
</evidence>